<sequence length="315" mass="37701">MLVIKSEQSNNNDIPQAQQQNQEIFMNQSNINKENKYSQNLPQNHQISQMNPNFERKFIIQSNDDLNIQTSALYPIPRSKQLTKFTNYFTQLTKQQEEKIKNNLQRKQYLEKIQNPKLKHLNELQNLIVKYDPIEKSIEFIKNRSSEHKKKKLSRKDQKLLEKLESDQHMTLQFRIINSERSFSFGANQNETIFSIRQKISQYFEEPLHKIQLFINQNNLDDQQTLLYYKINKNTVIDIMKTKKIFIDPKNGQQINPLVVDAFELITVLQIKKLIQEQQKIDPMNLILKYKNDVLYDYYTIMQTNDMKLDLSFVY</sequence>
<feature type="domain" description="Ubiquitin-like" evidence="1">
    <location>
        <begin position="170"/>
        <end position="240"/>
    </location>
</feature>
<evidence type="ECO:0000313" key="2">
    <source>
        <dbReference type="EMBL" id="KRX06147.1"/>
    </source>
</evidence>
<protein>
    <recommendedName>
        <fullName evidence="1">Ubiquitin-like domain-containing protein</fullName>
    </recommendedName>
</protein>
<dbReference type="Pfam" id="PF00240">
    <property type="entry name" value="ubiquitin"/>
    <property type="match status" value="1"/>
</dbReference>
<reference evidence="2 3" key="1">
    <citation type="journal article" date="2015" name="Sci. Rep.">
        <title>Genome of the facultative scuticociliatosis pathogen Pseudocohnilembus persalinus provides insight into its virulence through horizontal gene transfer.</title>
        <authorList>
            <person name="Xiong J."/>
            <person name="Wang G."/>
            <person name="Cheng J."/>
            <person name="Tian M."/>
            <person name="Pan X."/>
            <person name="Warren A."/>
            <person name="Jiang C."/>
            <person name="Yuan D."/>
            <person name="Miao W."/>
        </authorList>
    </citation>
    <scope>NUCLEOTIDE SEQUENCE [LARGE SCALE GENOMIC DNA]</scope>
    <source>
        <strain evidence="2">36N120E</strain>
    </source>
</reference>
<organism evidence="2 3">
    <name type="scientific">Pseudocohnilembus persalinus</name>
    <name type="common">Ciliate</name>
    <dbReference type="NCBI Taxonomy" id="266149"/>
    <lineage>
        <taxon>Eukaryota</taxon>
        <taxon>Sar</taxon>
        <taxon>Alveolata</taxon>
        <taxon>Ciliophora</taxon>
        <taxon>Intramacronucleata</taxon>
        <taxon>Oligohymenophorea</taxon>
        <taxon>Scuticociliatia</taxon>
        <taxon>Philasterida</taxon>
        <taxon>Pseudocohnilembidae</taxon>
        <taxon>Pseudocohnilembus</taxon>
    </lineage>
</organism>
<name>A0A0V0QUP8_PSEPJ</name>
<dbReference type="EMBL" id="LDAU01000100">
    <property type="protein sequence ID" value="KRX06147.1"/>
    <property type="molecule type" value="Genomic_DNA"/>
</dbReference>
<dbReference type="SUPFAM" id="SSF54236">
    <property type="entry name" value="Ubiquitin-like"/>
    <property type="match status" value="1"/>
</dbReference>
<dbReference type="InterPro" id="IPR000626">
    <property type="entry name" value="Ubiquitin-like_dom"/>
</dbReference>
<proteinExistence type="predicted"/>
<dbReference type="CDD" id="cd17039">
    <property type="entry name" value="Ubl_ubiquitin_like"/>
    <property type="match status" value="1"/>
</dbReference>
<comment type="caution">
    <text evidence="2">The sequence shown here is derived from an EMBL/GenBank/DDBJ whole genome shotgun (WGS) entry which is preliminary data.</text>
</comment>
<evidence type="ECO:0000313" key="3">
    <source>
        <dbReference type="Proteomes" id="UP000054937"/>
    </source>
</evidence>
<dbReference type="PROSITE" id="PS50053">
    <property type="entry name" value="UBIQUITIN_2"/>
    <property type="match status" value="1"/>
</dbReference>
<dbReference type="Gene3D" id="3.10.20.90">
    <property type="entry name" value="Phosphatidylinositol 3-kinase Catalytic Subunit, Chain A, domain 1"/>
    <property type="match status" value="1"/>
</dbReference>
<dbReference type="Proteomes" id="UP000054937">
    <property type="component" value="Unassembled WGS sequence"/>
</dbReference>
<keyword evidence="3" id="KW-1185">Reference proteome</keyword>
<dbReference type="InterPro" id="IPR029071">
    <property type="entry name" value="Ubiquitin-like_domsf"/>
</dbReference>
<dbReference type="AlphaFoldDB" id="A0A0V0QUP8"/>
<dbReference type="SMART" id="SM00213">
    <property type="entry name" value="UBQ"/>
    <property type="match status" value="1"/>
</dbReference>
<dbReference type="InParanoid" id="A0A0V0QUP8"/>
<accession>A0A0V0QUP8</accession>
<gene>
    <name evidence="2" type="ORF">PPERSA_00027</name>
</gene>
<evidence type="ECO:0000259" key="1">
    <source>
        <dbReference type="PROSITE" id="PS50053"/>
    </source>
</evidence>